<feature type="transmembrane region" description="Helical" evidence="1">
    <location>
        <begin position="78"/>
        <end position="100"/>
    </location>
</feature>
<comment type="caution">
    <text evidence="2">The sequence shown here is derived from an EMBL/GenBank/DDBJ whole genome shotgun (WGS) entry which is preliminary data.</text>
</comment>
<keyword evidence="1" id="KW-0812">Transmembrane</keyword>
<feature type="transmembrane region" description="Helical" evidence="1">
    <location>
        <begin position="53"/>
        <end position="72"/>
    </location>
</feature>
<dbReference type="eggNOG" id="COG2261">
    <property type="taxonomic scope" value="Bacteria"/>
</dbReference>
<organism evidence="2 3">
    <name type="scientific">Chondromyces apiculatus DSM 436</name>
    <dbReference type="NCBI Taxonomy" id="1192034"/>
    <lineage>
        <taxon>Bacteria</taxon>
        <taxon>Pseudomonadati</taxon>
        <taxon>Myxococcota</taxon>
        <taxon>Polyangia</taxon>
        <taxon>Polyangiales</taxon>
        <taxon>Polyangiaceae</taxon>
        <taxon>Chondromyces</taxon>
    </lineage>
</organism>
<keyword evidence="1" id="KW-0472">Membrane</keyword>
<evidence type="ECO:0000256" key="1">
    <source>
        <dbReference type="SAM" id="Phobius"/>
    </source>
</evidence>
<name>A0A017TD40_9BACT</name>
<gene>
    <name evidence="2" type="ORF">CAP_1656</name>
</gene>
<dbReference type="Proteomes" id="UP000019678">
    <property type="component" value="Unassembled WGS sequence"/>
</dbReference>
<keyword evidence="1" id="KW-1133">Transmembrane helix</keyword>
<sequence>MHALVVGAALLAIAAVGLWLTFGLLGLLVTLAVAGAVGWLADRLVPGELPYGWLGAIGAGLLGSWLGSTLMGRIGPNIAGIPLVSALIGAVILAFGIELFQKRRSRQEG</sequence>
<evidence type="ECO:0000313" key="2">
    <source>
        <dbReference type="EMBL" id="EYF06526.1"/>
    </source>
</evidence>
<dbReference type="EMBL" id="ASRX01000015">
    <property type="protein sequence ID" value="EYF06526.1"/>
    <property type="molecule type" value="Genomic_DNA"/>
</dbReference>
<keyword evidence="3" id="KW-1185">Reference proteome</keyword>
<dbReference type="AlphaFoldDB" id="A0A017TD40"/>
<feature type="transmembrane region" description="Helical" evidence="1">
    <location>
        <begin position="24"/>
        <end position="41"/>
    </location>
</feature>
<reference evidence="2 3" key="1">
    <citation type="submission" date="2013-05" db="EMBL/GenBank/DDBJ databases">
        <title>Genome assembly of Chondromyces apiculatus DSM 436.</title>
        <authorList>
            <person name="Sharma G."/>
            <person name="Khatri I."/>
            <person name="Kaur C."/>
            <person name="Mayilraj S."/>
            <person name="Subramanian S."/>
        </authorList>
    </citation>
    <scope>NUCLEOTIDE SEQUENCE [LARGE SCALE GENOMIC DNA]</scope>
    <source>
        <strain evidence="2 3">DSM 436</strain>
    </source>
</reference>
<evidence type="ECO:0000313" key="3">
    <source>
        <dbReference type="Proteomes" id="UP000019678"/>
    </source>
</evidence>
<dbReference type="STRING" id="1192034.CAP_1656"/>
<dbReference type="RefSeq" id="WP_052374759.1">
    <property type="nucleotide sequence ID" value="NZ_ASRX01000015.1"/>
</dbReference>
<protein>
    <submittedName>
        <fullName evidence="2">Putative membrane protein</fullName>
    </submittedName>
</protein>
<proteinExistence type="predicted"/>
<dbReference type="OrthoDB" id="9811343at2"/>
<accession>A0A017TD40</accession>